<evidence type="ECO:0000313" key="2">
    <source>
        <dbReference type="EMBL" id="MBD8870487.1"/>
    </source>
</evidence>
<dbReference type="CDD" id="cd00761">
    <property type="entry name" value="Glyco_tranf_GTA_type"/>
    <property type="match status" value="1"/>
</dbReference>
<comment type="caution">
    <text evidence="2">The sequence shown here is derived from an EMBL/GenBank/DDBJ whole genome shotgun (WGS) entry which is preliminary data.</text>
</comment>
<dbReference type="PANTHER" id="PTHR43685:SF11">
    <property type="entry name" value="GLYCOSYLTRANSFERASE TAGX-RELATED"/>
    <property type="match status" value="1"/>
</dbReference>
<dbReference type="SUPFAM" id="SSF53448">
    <property type="entry name" value="Nucleotide-diphospho-sugar transferases"/>
    <property type="match status" value="1"/>
</dbReference>
<dbReference type="EMBL" id="JACYXZ010000003">
    <property type="protein sequence ID" value="MBD8870487.1"/>
    <property type="molecule type" value="Genomic_DNA"/>
</dbReference>
<dbReference type="Proteomes" id="UP000616839">
    <property type="component" value="Unassembled WGS sequence"/>
</dbReference>
<accession>A0A927K576</accession>
<dbReference type="PANTHER" id="PTHR43685">
    <property type="entry name" value="GLYCOSYLTRANSFERASE"/>
    <property type="match status" value="1"/>
</dbReference>
<feature type="domain" description="Glycosyltransferase 2-like" evidence="1">
    <location>
        <begin position="20"/>
        <end position="184"/>
    </location>
</feature>
<dbReference type="InterPro" id="IPR029044">
    <property type="entry name" value="Nucleotide-diphossugar_trans"/>
</dbReference>
<dbReference type="Gene3D" id="3.90.550.10">
    <property type="entry name" value="Spore Coat Polysaccharide Biosynthesis Protein SpsA, Chain A"/>
    <property type="match status" value="1"/>
</dbReference>
<dbReference type="AlphaFoldDB" id="A0A927K576"/>
<sequence length="353" mass="39775">MPEMRVHRPQPLRSRPTVAVVIPCYNYGHFLPDAVASALDQDGVDVEVLIVDDASTDDSADVARSLAEADARVRVLVHPANTGHIQTYNDGLAVVGGDYVALLSADDLLTPNSLTRAAALMEHHPSVGLVYGFARSFSDHPPATSGETRNWSVWKGDQWLRTAARKGRCFLQSPEALMRREALDQTDLYDPRLPHSGDFDMWMRTAATWDIGRVNGPAQALYREHANNMHLTTYAGWLTDLRERRTTFQVLFDEREPDRPDVQALRPVAARALAREAVRRALAAHRELPDSGEAEALMAFAATTDPTIRRTVRWRGTRLVLRPTWPAPASLAHRFGERVRMHLTWRYWRRYGT</sequence>
<reference evidence="2" key="1">
    <citation type="submission" date="2020-09" db="EMBL/GenBank/DDBJ databases">
        <title>Nocardioides sp. strain MJB4 16S ribosomal RNA gene Genome sequencing and assembly.</title>
        <authorList>
            <person name="Kim I."/>
        </authorList>
    </citation>
    <scope>NUCLEOTIDE SEQUENCE</scope>
    <source>
        <strain evidence="2">MJB4</strain>
    </source>
</reference>
<dbReference type="InterPro" id="IPR001173">
    <property type="entry name" value="Glyco_trans_2-like"/>
</dbReference>
<keyword evidence="3" id="KW-1185">Reference proteome</keyword>
<dbReference type="Pfam" id="PF00535">
    <property type="entry name" value="Glycos_transf_2"/>
    <property type="match status" value="1"/>
</dbReference>
<proteinExistence type="predicted"/>
<evidence type="ECO:0000259" key="1">
    <source>
        <dbReference type="Pfam" id="PF00535"/>
    </source>
</evidence>
<protein>
    <submittedName>
        <fullName evidence="2">Glycosyltransferase family 2 protein</fullName>
    </submittedName>
</protein>
<name>A0A927K576_9ACTN</name>
<organism evidence="2 3">
    <name type="scientific">Nocardioides donggukensis</name>
    <dbReference type="NCBI Taxonomy" id="2774019"/>
    <lineage>
        <taxon>Bacteria</taxon>
        <taxon>Bacillati</taxon>
        <taxon>Actinomycetota</taxon>
        <taxon>Actinomycetes</taxon>
        <taxon>Propionibacteriales</taxon>
        <taxon>Nocardioidaceae</taxon>
        <taxon>Nocardioides</taxon>
    </lineage>
</organism>
<gene>
    <name evidence="2" type="ORF">IE331_12700</name>
</gene>
<dbReference type="InterPro" id="IPR050834">
    <property type="entry name" value="Glycosyltransf_2"/>
</dbReference>
<evidence type="ECO:0000313" key="3">
    <source>
        <dbReference type="Proteomes" id="UP000616839"/>
    </source>
</evidence>